<keyword evidence="5" id="KW-1185">Reference proteome</keyword>
<dbReference type="Proteomes" id="UP000316225">
    <property type="component" value="Unassembled WGS sequence"/>
</dbReference>
<evidence type="ECO:0000256" key="1">
    <source>
        <dbReference type="ARBA" id="ARBA00004953"/>
    </source>
</evidence>
<comment type="pathway">
    <text evidence="1">Cofactor biosynthesis; adenosylcobalamin biosynthesis.</text>
</comment>
<dbReference type="UniPathway" id="UPA00148"/>
<evidence type="ECO:0000256" key="2">
    <source>
        <dbReference type="ARBA" id="ARBA00022573"/>
    </source>
</evidence>
<organism evidence="4 5">
    <name type="scientific">Paracoccus sulfuroxidans</name>
    <dbReference type="NCBI Taxonomy" id="384678"/>
    <lineage>
        <taxon>Bacteria</taxon>
        <taxon>Pseudomonadati</taxon>
        <taxon>Pseudomonadota</taxon>
        <taxon>Alphaproteobacteria</taxon>
        <taxon>Rhodobacterales</taxon>
        <taxon>Paracoccaceae</taxon>
        <taxon>Paracoccus</taxon>
    </lineage>
</organism>
<keyword evidence="2" id="KW-0169">Cobalamin biosynthesis</keyword>
<dbReference type="GO" id="GO:0016994">
    <property type="term" value="F:precorrin-6A reductase activity"/>
    <property type="evidence" value="ECO:0007669"/>
    <property type="project" value="InterPro"/>
</dbReference>
<comment type="caution">
    <text evidence="4">The sequence shown here is derived from an EMBL/GenBank/DDBJ whole genome shotgun (WGS) entry which is preliminary data.</text>
</comment>
<dbReference type="PANTHER" id="PTHR36925:SF1">
    <property type="entry name" value="COBALT-PRECORRIN-6A REDUCTASE"/>
    <property type="match status" value="1"/>
</dbReference>
<protein>
    <submittedName>
        <fullName evidence="4">Precorrin-6A reductase</fullName>
    </submittedName>
</protein>
<evidence type="ECO:0000313" key="5">
    <source>
        <dbReference type="Proteomes" id="UP000316225"/>
    </source>
</evidence>
<evidence type="ECO:0000256" key="3">
    <source>
        <dbReference type="ARBA" id="ARBA00023002"/>
    </source>
</evidence>
<dbReference type="InterPro" id="IPR003723">
    <property type="entry name" value="Precorrin-6x_reduct"/>
</dbReference>
<sequence>MARALAVAGLDAVYSYAGRTQALAAQPLPTRIGGFGGVEGLTDYLRRDGFTHVIDATHPFAAGMSGNAITASARAGVRLAALERPAWVQEPGDNWTRVPDYQVAAEVLPGDGSTVFLAIGRQNLEPFARLNQRWLLRFAEPHPHPLTGAELICERGPFDAAHDTGLMQRHGVTCVVAKNAGGEAARAKLIAARSLGLPVVMIDRPSLPRRQVLTSVPEVMDWLHADTERGV</sequence>
<keyword evidence="3" id="KW-0560">Oxidoreductase</keyword>
<accession>A0A562NQQ1</accession>
<proteinExistence type="predicted"/>
<dbReference type="PANTHER" id="PTHR36925">
    <property type="entry name" value="COBALT-PRECORRIN-6A REDUCTASE"/>
    <property type="match status" value="1"/>
</dbReference>
<gene>
    <name evidence="4" type="ORF">IQ24_02057</name>
</gene>
<dbReference type="PROSITE" id="PS51014">
    <property type="entry name" value="COBK_CBIJ"/>
    <property type="match status" value="1"/>
</dbReference>
<name>A0A562NQQ1_9RHOB</name>
<dbReference type="EMBL" id="VLKU01000005">
    <property type="protein sequence ID" value="TWI34537.1"/>
    <property type="molecule type" value="Genomic_DNA"/>
</dbReference>
<dbReference type="AlphaFoldDB" id="A0A562NQQ1"/>
<dbReference type="Pfam" id="PF02571">
    <property type="entry name" value="CbiJ"/>
    <property type="match status" value="1"/>
</dbReference>
<dbReference type="GO" id="GO:0009236">
    <property type="term" value="P:cobalamin biosynthetic process"/>
    <property type="evidence" value="ECO:0007669"/>
    <property type="project" value="UniProtKB-UniPathway"/>
</dbReference>
<reference evidence="4 5" key="1">
    <citation type="journal article" date="2015" name="Stand. Genomic Sci.">
        <title>Genomic Encyclopedia of Bacterial and Archaeal Type Strains, Phase III: the genomes of soil and plant-associated and newly described type strains.</title>
        <authorList>
            <person name="Whitman W.B."/>
            <person name="Woyke T."/>
            <person name="Klenk H.P."/>
            <person name="Zhou Y."/>
            <person name="Lilburn T.G."/>
            <person name="Beck B.J."/>
            <person name="De Vos P."/>
            <person name="Vandamme P."/>
            <person name="Eisen J.A."/>
            <person name="Garrity G."/>
            <person name="Hugenholtz P."/>
            <person name="Kyrpides N.C."/>
        </authorList>
    </citation>
    <scope>NUCLEOTIDE SEQUENCE [LARGE SCALE GENOMIC DNA]</scope>
    <source>
        <strain evidence="4 5">CGMCC 1.5364</strain>
    </source>
</reference>
<evidence type="ECO:0000313" key="4">
    <source>
        <dbReference type="EMBL" id="TWI34537.1"/>
    </source>
</evidence>
<dbReference type="NCBIfam" id="NF005968">
    <property type="entry name" value="PRK08057.1-2"/>
    <property type="match status" value="1"/>
</dbReference>